<dbReference type="Gene3D" id="1.20.1170.10">
    <property type="match status" value="1"/>
</dbReference>
<name>A0A1V9ZT26_ACHHY</name>
<dbReference type="STRING" id="1202772.A0A1V9ZT26"/>
<evidence type="ECO:0000313" key="1">
    <source>
        <dbReference type="EMBL" id="OQS01157.1"/>
    </source>
</evidence>
<dbReference type="GO" id="GO:0044179">
    <property type="term" value="P:hemolysis in another organism"/>
    <property type="evidence" value="ECO:0007669"/>
    <property type="project" value="InterPro"/>
</dbReference>
<sequence>MDTWRRGGTHLSITTKIRNGKNEYTNATRSVWEWCALVIPLLNGYLRLVRGPQETVEAQKKILAKVFADGVEKMGRAVTQLDSCAALLNEASGELVALHTTLKNDFGEKSTYFRSAVSRVRMAYVAGITGSVAAGPVGFGIAVTAAAITEAVVVRDLKKHFSAIQVGFQEMTKSADLMTTEITTATRQLDEDKDMISDLSAKTESSRFWCDLEDVIMEELATAAKDLIELCQAYQERHGKKH</sequence>
<dbReference type="OrthoDB" id="78854at2759"/>
<keyword evidence="2" id="KW-1185">Reference proteome</keyword>
<gene>
    <name evidence="1" type="ORF">ACHHYP_01703</name>
</gene>
<comment type="caution">
    <text evidence="1">The sequence shown here is derived from an EMBL/GenBank/DDBJ whole genome shotgun (WGS) entry which is preliminary data.</text>
</comment>
<dbReference type="AlphaFoldDB" id="A0A1V9ZT26"/>
<evidence type="ECO:0000313" key="2">
    <source>
        <dbReference type="Proteomes" id="UP000243579"/>
    </source>
</evidence>
<dbReference type="SUPFAM" id="SSF58100">
    <property type="entry name" value="Bacterial hemolysins"/>
    <property type="match status" value="1"/>
</dbReference>
<protein>
    <submittedName>
        <fullName evidence="1">Hemolysin E</fullName>
    </submittedName>
</protein>
<dbReference type="Proteomes" id="UP000243579">
    <property type="component" value="Unassembled WGS sequence"/>
</dbReference>
<proteinExistence type="predicted"/>
<dbReference type="InterPro" id="IPR027018">
    <property type="entry name" value="Hemolysin_E"/>
</dbReference>
<dbReference type="Pfam" id="PF06109">
    <property type="entry name" value="HlyE"/>
    <property type="match status" value="1"/>
</dbReference>
<dbReference type="EMBL" id="JNBR01000013">
    <property type="protein sequence ID" value="OQS01157.1"/>
    <property type="molecule type" value="Genomic_DNA"/>
</dbReference>
<accession>A0A1V9ZT26</accession>
<organism evidence="1 2">
    <name type="scientific">Achlya hypogyna</name>
    <name type="common">Oomycete</name>
    <name type="synonym">Protoachlya hypogyna</name>
    <dbReference type="NCBI Taxonomy" id="1202772"/>
    <lineage>
        <taxon>Eukaryota</taxon>
        <taxon>Sar</taxon>
        <taxon>Stramenopiles</taxon>
        <taxon>Oomycota</taxon>
        <taxon>Saprolegniomycetes</taxon>
        <taxon>Saprolegniales</taxon>
        <taxon>Achlyaceae</taxon>
        <taxon>Achlya</taxon>
    </lineage>
</organism>
<reference evidence="1 2" key="1">
    <citation type="journal article" date="2014" name="Genome Biol. Evol.">
        <title>The secreted proteins of Achlya hypogyna and Thraustotheca clavata identify the ancestral oomycete secretome and reveal gene acquisitions by horizontal gene transfer.</title>
        <authorList>
            <person name="Misner I."/>
            <person name="Blouin N."/>
            <person name="Leonard G."/>
            <person name="Richards T.A."/>
            <person name="Lane C.E."/>
        </authorList>
    </citation>
    <scope>NUCLEOTIDE SEQUENCE [LARGE SCALE GENOMIC DNA]</scope>
    <source>
        <strain evidence="1 2">ATCC 48635</strain>
    </source>
</reference>